<comment type="caution">
    <text evidence="11">The sequence shown here is derived from an EMBL/GenBank/DDBJ whole genome shotgun (WGS) entry which is preliminary data.</text>
</comment>
<dbReference type="PROSITE" id="PS50110">
    <property type="entry name" value="RESPONSE_REGULATORY"/>
    <property type="match status" value="1"/>
</dbReference>
<evidence type="ECO:0000259" key="10">
    <source>
        <dbReference type="PROSITE" id="PS50110"/>
    </source>
</evidence>
<accession>A0A916QFD2</accession>
<dbReference type="GO" id="GO:0000160">
    <property type="term" value="P:phosphorelay signal transduction system"/>
    <property type="evidence" value="ECO:0007669"/>
    <property type="project" value="UniProtKB-KW"/>
</dbReference>
<dbReference type="InterPro" id="IPR009057">
    <property type="entry name" value="Homeodomain-like_sf"/>
</dbReference>
<feature type="domain" description="HTH araC/xylS-type" evidence="9">
    <location>
        <begin position="309"/>
        <end position="408"/>
    </location>
</feature>
<keyword evidence="4" id="KW-0902">Two-component regulatory system</keyword>
<protein>
    <recommendedName>
        <fullName evidence="13">Two-component system, response regulator YesN</fullName>
    </recommendedName>
</protein>
<dbReference type="SMART" id="SM00342">
    <property type="entry name" value="HTH_ARAC"/>
    <property type="match status" value="1"/>
</dbReference>
<dbReference type="CDD" id="cd17536">
    <property type="entry name" value="REC_YesN-like"/>
    <property type="match status" value="1"/>
</dbReference>
<dbReference type="GO" id="GO:0043565">
    <property type="term" value="F:sequence-specific DNA binding"/>
    <property type="evidence" value="ECO:0007669"/>
    <property type="project" value="InterPro"/>
</dbReference>
<evidence type="ECO:0008006" key="13">
    <source>
        <dbReference type="Google" id="ProtNLM"/>
    </source>
</evidence>
<dbReference type="GO" id="GO:0005737">
    <property type="term" value="C:cytoplasm"/>
    <property type="evidence" value="ECO:0007669"/>
    <property type="project" value="UniProtKB-SubCell"/>
</dbReference>
<evidence type="ECO:0000259" key="9">
    <source>
        <dbReference type="PROSITE" id="PS01124"/>
    </source>
</evidence>
<keyword evidence="3 8" id="KW-0597">Phosphoprotein</keyword>
<dbReference type="Gene3D" id="3.40.50.2300">
    <property type="match status" value="1"/>
</dbReference>
<dbReference type="SUPFAM" id="SSF52172">
    <property type="entry name" value="CheY-like"/>
    <property type="match status" value="1"/>
</dbReference>
<dbReference type="PROSITE" id="PS01124">
    <property type="entry name" value="HTH_ARAC_FAMILY_2"/>
    <property type="match status" value="1"/>
</dbReference>
<dbReference type="SMART" id="SM00448">
    <property type="entry name" value="REC"/>
    <property type="match status" value="1"/>
</dbReference>
<dbReference type="SUPFAM" id="SSF46689">
    <property type="entry name" value="Homeodomain-like"/>
    <property type="match status" value="1"/>
</dbReference>
<dbReference type="InterPro" id="IPR018062">
    <property type="entry name" value="HTH_AraC-typ_CS"/>
</dbReference>
<sequence length="424" mass="49090">MTRDLMEKERLEARWKVLIADDEPIIREGIRSAVDWHALGMEVAAEAEDGEEALELALQHQVDVMLVDLNMPIMDGITLMKHVRKQLPSCRLIIITGHDEFQYAQEAIRLNVDEYLLKPANPEQLQKVLHDVKMSLENDRREREHLLMASRQIERSYPLLRERFCLEWIEGRMSDGEVLEQLEFLQLPPACPDWLGVIRWSDPAVERTLIRERDRQLYAFAVENIVKEWLEDRQHVLFRDGGGLIAVMIWGSCSEELLSKIAESIMRYLKLSVSHVFKPLAGRLSDIPQTYREARQAVYRRASLSPVVQRARLRISEGYTERGLTLEQIAEELNVNPVYLSRMLKQELGVTFSQLVTELRMKRAVELLNTTDLTIMEIAEQLGYETQHYFSTVFKKTVGISPNRYRRGELVQAYGAETAGESKD</sequence>
<dbReference type="InterPro" id="IPR051552">
    <property type="entry name" value="HptR"/>
</dbReference>
<reference evidence="11" key="1">
    <citation type="submission" date="2020-08" db="EMBL/GenBank/DDBJ databases">
        <authorList>
            <person name="Uke A."/>
            <person name="Chhe C."/>
            <person name="Baramee S."/>
            <person name="Kosugi A."/>
        </authorList>
    </citation>
    <scope>NUCLEOTIDE SEQUENCE</scope>
    <source>
        <strain evidence="11">DA-C8</strain>
    </source>
</reference>
<reference evidence="11" key="2">
    <citation type="journal article" date="2021" name="Data Brief">
        <title>Draft genome sequence data of the facultative, thermophilic, xylanolytic bacterium Paenibacillus sp. strain DA-C8.</title>
        <authorList>
            <person name="Chhe C."/>
            <person name="Uke A."/>
            <person name="Baramee S."/>
            <person name="Ungkulpasvich U."/>
            <person name="Tachaapaikoon C."/>
            <person name="Pason P."/>
            <person name="Waeonukul R."/>
            <person name="Ratanakhanokchai K."/>
            <person name="Kosugi A."/>
        </authorList>
    </citation>
    <scope>NUCLEOTIDE SEQUENCE</scope>
    <source>
        <strain evidence="11">DA-C8</strain>
    </source>
</reference>
<dbReference type="InterPro" id="IPR018060">
    <property type="entry name" value="HTH_AraC"/>
</dbReference>
<dbReference type="AlphaFoldDB" id="A0A916QFD2"/>
<feature type="modified residue" description="4-aspartylphosphate" evidence="8">
    <location>
        <position position="68"/>
    </location>
</feature>
<evidence type="ECO:0000256" key="3">
    <source>
        <dbReference type="ARBA" id="ARBA00022553"/>
    </source>
</evidence>
<keyword evidence="2" id="KW-0963">Cytoplasm</keyword>
<evidence type="ECO:0000256" key="2">
    <source>
        <dbReference type="ARBA" id="ARBA00022490"/>
    </source>
</evidence>
<dbReference type="Pfam" id="PF12833">
    <property type="entry name" value="HTH_18"/>
    <property type="match status" value="1"/>
</dbReference>
<keyword evidence="6" id="KW-0238">DNA-binding</keyword>
<dbReference type="Gene3D" id="1.10.10.60">
    <property type="entry name" value="Homeodomain-like"/>
    <property type="match status" value="2"/>
</dbReference>
<evidence type="ECO:0000256" key="4">
    <source>
        <dbReference type="ARBA" id="ARBA00023012"/>
    </source>
</evidence>
<evidence type="ECO:0000256" key="5">
    <source>
        <dbReference type="ARBA" id="ARBA00023015"/>
    </source>
</evidence>
<dbReference type="GO" id="GO:0003700">
    <property type="term" value="F:DNA-binding transcription factor activity"/>
    <property type="evidence" value="ECO:0007669"/>
    <property type="project" value="InterPro"/>
</dbReference>
<proteinExistence type="predicted"/>
<dbReference type="PRINTS" id="PR00032">
    <property type="entry name" value="HTHARAC"/>
</dbReference>
<dbReference type="InterPro" id="IPR020449">
    <property type="entry name" value="Tscrpt_reg_AraC-type_HTH"/>
</dbReference>
<dbReference type="InterPro" id="IPR011006">
    <property type="entry name" value="CheY-like_superfamily"/>
</dbReference>
<dbReference type="InterPro" id="IPR001789">
    <property type="entry name" value="Sig_transdc_resp-reg_receiver"/>
</dbReference>
<dbReference type="Proteomes" id="UP000654993">
    <property type="component" value="Unassembled WGS sequence"/>
</dbReference>
<dbReference type="RefSeq" id="WP_242457464.1">
    <property type="nucleotide sequence ID" value="NZ_BMAQ01000009.1"/>
</dbReference>
<comment type="subcellular location">
    <subcellularLocation>
        <location evidence="1">Cytoplasm</location>
    </subcellularLocation>
</comment>
<evidence type="ECO:0000256" key="1">
    <source>
        <dbReference type="ARBA" id="ARBA00004496"/>
    </source>
</evidence>
<evidence type="ECO:0000256" key="7">
    <source>
        <dbReference type="ARBA" id="ARBA00023163"/>
    </source>
</evidence>
<evidence type="ECO:0000313" key="12">
    <source>
        <dbReference type="Proteomes" id="UP000654993"/>
    </source>
</evidence>
<dbReference type="PANTHER" id="PTHR42713">
    <property type="entry name" value="HISTIDINE KINASE-RELATED"/>
    <property type="match status" value="1"/>
</dbReference>
<dbReference type="Pfam" id="PF00072">
    <property type="entry name" value="Response_reg"/>
    <property type="match status" value="1"/>
</dbReference>
<evidence type="ECO:0000313" key="11">
    <source>
        <dbReference type="EMBL" id="GFR38043.1"/>
    </source>
</evidence>
<dbReference type="PROSITE" id="PS00041">
    <property type="entry name" value="HTH_ARAC_FAMILY_1"/>
    <property type="match status" value="1"/>
</dbReference>
<dbReference type="EMBL" id="BMAQ01000009">
    <property type="protein sequence ID" value="GFR38043.1"/>
    <property type="molecule type" value="Genomic_DNA"/>
</dbReference>
<gene>
    <name evidence="11" type="ORF">PRECH8_13390</name>
</gene>
<keyword evidence="5" id="KW-0805">Transcription regulation</keyword>
<evidence type="ECO:0000256" key="6">
    <source>
        <dbReference type="ARBA" id="ARBA00023125"/>
    </source>
</evidence>
<evidence type="ECO:0000256" key="8">
    <source>
        <dbReference type="PROSITE-ProRule" id="PRU00169"/>
    </source>
</evidence>
<keyword evidence="7" id="KW-0804">Transcription</keyword>
<organism evidence="11 12">
    <name type="scientific">Insulibacter thermoxylanivorax</name>
    <dbReference type="NCBI Taxonomy" id="2749268"/>
    <lineage>
        <taxon>Bacteria</taxon>
        <taxon>Bacillati</taxon>
        <taxon>Bacillota</taxon>
        <taxon>Bacilli</taxon>
        <taxon>Bacillales</taxon>
        <taxon>Paenibacillaceae</taxon>
        <taxon>Insulibacter</taxon>
    </lineage>
</organism>
<dbReference type="PANTHER" id="PTHR42713:SF3">
    <property type="entry name" value="TRANSCRIPTIONAL REGULATORY PROTEIN HPTR"/>
    <property type="match status" value="1"/>
</dbReference>
<name>A0A916QFD2_9BACL</name>
<keyword evidence="12" id="KW-1185">Reference proteome</keyword>
<feature type="domain" description="Response regulatory" evidence="10">
    <location>
        <begin position="16"/>
        <end position="133"/>
    </location>
</feature>